<dbReference type="SUPFAM" id="SSF116734">
    <property type="entry name" value="DNA methylase specificity domain"/>
    <property type="match status" value="2"/>
</dbReference>
<reference evidence="5 6" key="1">
    <citation type="journal article" date="2019" name="Int. J. Syst. Evol. Microbiol.">
        <title>The Global Catalogue of Microorganisms (GCM) 10K type strain sequencing project: providing services to taxonomists for standard genome sequencing and annotation.</title>
        <authorList>
            <consortium name="The Broad Institute Genomics Platform"/>
            <consortium name="The Broad Institute Genome Sequencing Center for Infectious Disease"/>
            <person name="Wu L."/>
            <person name="Ma J."/>
        </authorList>
    </citation>
    <scope>NUCLEOTIDE SEQUENCE [LARGE SCALE GENOMIC DNA]</scope>
    <source>
        <strain evidence="5 6">JCM 4524</strain>
    </source>
</reference>
<accession>A0ABN3RYY9</accession>
<gene>
    <name evidence="5" type="ORF">GCM10010307_79590</name>
</gene>
<dbReference type="CDD" id="cd17261">
    <property type="entry name" value="RMtype1_S_EcoKI-TRD2-CR2_like"/>
    <property type="match status" value="1"/>
</dbReference>
<keyword evidence="6" id="KW-1185">Reference proteome</keyword>
<evidence type="ECO:0000256" key="1">
    <source>
        <dbReference type="ARBA" id="ARBA00010923"/>
    </source>
</evidence>
<dbReference type="PANTHER" id="PTHR30408:SF12">
    <property type="entry name" value="TYPE I RESTRICTION ENZYME MJAVIII SPECIFICITY SUBUNIT"/>
    <property type="match status" value="1"/>
</dbReference>
<protein>
    <recommendedName>
        <fullName evidence="4">Type I restriction modification DNA specificity domain-containing protein</fullName>
    </recommendedName>
</protein>
<comment type="similarity">
    <text evidence="1">Belongs to the type-I restriction system S methylase family.</text>
</comment>
<dbReference type="RefSeq" id="WP_344396319.1">
    <property type="nucleotide sequence ID" value="NZ_BAAASJ010000120.1"/>
</dbReference>
<evidence type="ECO:0000313" key="6">
    <source>
        <dbReference type="Proteomes" id="UP001500151"/>
    </source>
</evidence>
<dbReference type="Proteomes" id="UP001500151">
    <property type="component" value="Unassembled WGS sequence"/>
</dbReference>
<evidence type="ECO:0000256" key="3">
    <source>
        <dbReference type="ARBA" id="ARBA00023125"/>
    </source>
</evidence>
<dbReference type="Pfam" id="PF01420">
    <property type="entry name" value="Methylase_S"/>
    <property type="match status" value="1"/>
</dbReference>
<dbReference type="InterPro" id="IPR000055">
    <property type="entry name" value="Restrct_endonuc_typeI_TRD"/>
</dbReference>
<dbReference type="InterPro" id="IPR044946">
    <property type="entry name" value="Restrct_endonuc_typeI_TRD_sf"/>
</dbReference>
<dbReference type="InterPro" id="IPR052021">
    <property type="entry name" value="Type-I_RS_S_subunit"/>
</dbReference>
<evidence type="ECO:0000313" key="5">
    <source>
        <dbReference type="EMBL" id="GAA2661374.1"/>
    </source>
</evidence>
<evidence type="ECO:0000259" key="4">
    <source>
        <dbReference type="Pfam" id="PF01420"/>
    </source>
</evidence>
<keyword evidence="2" id="KW-0680">Restriction system</keyword>
<feature type="domain" description="Type I restriction modification DNA specificity" evidence="4">
    <location>
        <begin position="126"/>
        <end position="166"/>
    </location>
</feature>
<name>A0ABN3RYY9_9ACTN</name>
<sequence length="415" mass="46809">MREIRLGDVVSRVATRNSVGNENVLTISAAHGLVNQREFFNRRVASTDLSQYYLLERGDFAYNKSYSDGWPVGVVRQLERYDSGVVSPLYICFRPNRDAVCPEFLQHYFDSGVLDDAIQAIAKEGVRNHGLLNVRVADFFSLKLTLPPLEEQRRIAEILDSVERDIDRVSREFTKMDSVYSSTFVNSLSQSRGVLRRHEVSRIGDLAGSMVGDFRFARLGDFLDSIDAGMSPDLEGSPAGLGEWAFLKVSAVGRANFRAEENKRADDPDLFDPSIEVHEGDLLITRANTPDLVGATCVVDVNRPRLMLSDKTLRLNLVGDQALPEYLCEVLRLPELRVQIEVAATGTSGSMKNISQKSIRNLVVPWYDVTEQRRIVQPLTERRETRRRARAEMDKLHSIKRALAETLMMNRECVA</sequence>
<proteinExistence type="inferred from homology"/>
<dbReference type="EMBL" id="BAAASJ010000120">
    <property type="protein sequence ID" value="GAA2661374.1"/>
    <property type="molecule type" value="Genomic_DNA"/>
</dbReference>
<comment type="caution">
    <text evidence="5">The sequence shown here is derived from an EMBL/GenBank/DDBJ whole genome shotgun (WGS) entry which is preliminary data.</text>
</comment>
<evidence type="ECO:0000256" key="2">
    <source>
        <dbReference type="ARBA" id="ARBA00022747"/>
    </source>
</evidence>
<dbReference type="Gene3D" id="3.90.220.20">
    <property type="entry name" value="DNA methylase specificity domains"/>
    <property type="match status" value="2"/>
</dbReference>
<keyword evidence="3" id="KW-0238">DNA-binding</keyword>
<organism evidence="5 6">
    <name type="scientific">Streptomyces vastus</name>
    <dbReference type="NCBI Taxonomy" id="285451"/>
    <lineage>
        <taxon>Bacteria</taxon>
        <taxon>Bacillati</taxon>
        <taxon>Actinomycetota</taxon>
        <taxon>Actinomycetes</taxon>
        <taxon>Kitasatosporales</taxon>
        <taxon>Streptomycetaceae</taxon>
        <taxon>Streptomyces</taxon>
    </lineage>
</organism>
<dbReference type="PANTHER" id="PTHR30408">
    <property type="entry name" value="TYPE-1 RESTRICTION ENZYME ECOKI SPECIFICITY PROTEIN"/>
    <property type="match status" value="1"/>
</dbReference>